<dbReference type="InterPro" id="IPR029063">
    <property type="entry name" value="SAM-dependent_MTases_sf"/>
</dbReference>
<protein>
    <submittedName>
        <fullName evidence="8">Precorrin-6Y C5,15-methyltransferase</fullName>
    </submittedName>
</protein>
<feature type="domain" description="Tetrapyrrole methylase" evidence="7">
    <location>
        <begin position="9"/>
        <end position="243"/>
    </location>
</feature>
<evidence type="ECO:0000259" key="7">
    <source>
        <dbReference type="Pfam" id="PF00590"/>
    </source>
</evidence>
<dbReference type="InterPro" id="IPR014008">
    <property type="entry name" value="Cbl_synth_MTase_CbiT"/>
</dbReference>
<comment type="caution">
    <text evidence="8">The sequence shown here is derived from an EMBL/GenBank/DDBJ whole genome shotgun (WGS) entry which is preliminary data.</text>
</comment>
<keyword evidence="5" id="KW-0949">S-adenosyl-L-methionine</keyword>
<proteinExistence type="predicted"/>
<dbReference type="Gene3D" id="3.40.50.150">
    <property type="entry name" value="Vaccinia Virus protein VP39"/>
    <property type="match status" value="1"/>
</dbReference>
<dbReference type="EMBL" id="BOQP01000025">
    <property type="protein sequence ID" value="GIM75665.1"/>
    <property type="molecule type" value="Genomic_DNA"/>
</dbReference>
<evidence type="ECO:0000256" key="4">
    <source>
        <dbReference type="ARBA" id="ARBA00022679"/>
    </source>
</evidence>
<gene>
    <name evidence="8" type="primary">cobL</name>
    <name evidence="8" type="ORF">Aco04nite_46470</name>
</gene>
<dbReference type="GO" id="GO:0032259">
    <property type="term" value="P:methylation"/>
    <property type="evidence" value="ECO:0007669"/>
    <property type="project" value="UniProtKB-KW"/>
</dbReference>
<dbReference type="AlphaFoldDB" id="A0A919SP02"/>
<dbReference type="SUPFAM" id="SSF53335">
    <property type="entry name" value="S-adenosyl-L-methionine-dependent methyltransferases"/>
    <property type="match status" value="1"/>
</dbReference>
<evidence type="ECO:0000256" key="6">
    <source>
        <dbReference type="SAM" id="MobiDB-lite"/>
    </source>
</evidence>
<accession>A0A919SP02</accession>
<dbReference type="CDD" id="cd11644">
    <property type="entry name" value="Precorrin-6Y-MT"/>
    <property type="match status" value="1"/>
</dbReference>
<reference evidence="8" key="1">
    <citation type="submission" date="2021-03" db="EMBL/GenBank/DDBJ databases">
        <title>Whole genome shotgun sequence of Actinoplanes consettensis NBRC 14913.</title>
        <authorList>
            <person name="Komaki H."/>
            <person name="Tamura T."/>
        </authorList>
    </citation>
    <scope>NUCLEOTIDE SEQUENCE</scope>
    <source>
        <strain evidence="8">NBRC 14913</strain>
    </source>
</reference>
<evidence type="ECO:0000313" key="9">
    <source>
        <dbReference type="Proteomes" id="UP000680865"/>
    </source>
</evidence>
<sequence>MVTDNPAGLTVVGIGADGWPGLTGTARAALESAEVIIGSDRQLALLSAGESAWSNADPDQPPSEPGLSPGEPGLSPGEPGLSPGGPELSPSGPRLSPGEPKLLVAWPSPMLPAIPGLLEAHRRRRIAVLASGDPMFHGIGATLRRFAENVRVIPHPSSVSLAAARLGWPLADVDLLSLVTAPVEELHPLVHPGRRILVLSRDEHTPGQVAALLQERGYADSKVTVLARLGAPDETIITGTPGALDESGIDPLNVVAVECGAGGAARARVPGLPDDAYESDGQLTKREVRAVTLAQLGPQPGELLWDIGAGSGSVGIEWMRAHPACRAIAIESDPVRAGRISGNARALGVPKLEVVLGRAPDALTGLRAPDVVFIGGGVTRDGVLEAAWDALKSGGRLVANAVTLESEAVLAAGYAKLGGELTRLAVSRAAPVGGFTGWRAMMPVTIWAVVKP</sequence>
<dbReference type="Proteomes" id="UP000680865">
    <property type="component" value="Unassembled WGS sequence"/>
</dbReference>
<dbReference type="Pfam" id="PF00590">
    <property type="entry name" value="TP_methylase"/>
    <property type="match status" value="1"/>
</dbReference>
<dbReference type="SUPFAM" id="SSF53790">
    <property type="entry name" value="Tetrapyrrole methylase"/>
    <property type="match status" value="2"/>
</dbReference>
<keyword evidence="9" id="KW-1185">Reference proteome</keyword>
<evidence type="ECO:0000256" key="2">
    <source>
        <dbReference type="ARBA" id="ARBA00022573"/>
    </source>
</evidence>
<evidence type="ECO:0000256" key="3">
    <source>
        <dbReference type="ARBA" id="ARBA00022603"/>
    </source>
</evidence>
<evidence type="ECO:0000313" key="8">
    <source>
        <dbReference type="EMBL" id="GIM75665.1"/>
    </source>
</evidence>
<dbReference type="InterPro" id="IPR014777">
    <property type="entry name" value="4pyrrole_Mease_sub1"/>
</dbReference>
<dbReference type="NCBIfam" id="TIGR02469">
    <property type="entry name" value="CbiT"/>
    <property type="match status" value="1"/>
</dbReference>
<dbReference type="InterPro" id="IPR050714">
    <property type="entry name" value="Cobalamin_biosynth_MTase"/>
</dbReference>
<evidence type="ECO:0000256" key="1">
    <source>
        <dbReference type="ARBA" id="ARBA00004953"/>
    </source>
</evidence>
<keyword evidence="2" id="KW-0169">Cobalamin biosynthesis</keyword>
<comment type="pathway">
    <text evidence="1">Cofactor biosynthesis; adenosylcobalamin biosynthesis.</text>
</comment>
<keyword evidence="4" id="KW-0808">Transferase</keyword>
<evidence type="ECO:0000256" key="5">
    <source>
        <dbReference type="ARBA" id="ARBA00022691"/>
    </source>
</evidence>
<dbReference type="NCBIfam" id="TIGR02467">
    <property type="entry name" value="CbiE"/>
    <property type="match status" value="1"/>
</dbReference>
<dbReference type="InterPro" id="IPR035996">
    <property type="entry name" value="4pyrrol_Methylase_sf"/>
</dbReference>
<name>A0A919SP02_9ACTN</name>
<dbReference type="Gene3D" id="3.30.950.10">
    <property type="entry name" value="Methyltransferase, Cobalt-precorrin-4 Transmethylase, Domain 2"/>
    <property type="match status" value="1"/>
</dbReference>
<dbReference type="CDD" id="cd02440">
    <property type="entry name" value="AdoMet_MTases"/>
    <property type="match status" value="1"/>
</dbReference>
<dbReference type="GO" id="GO:0008276">
    <property type="term" value="F:protein methyltransferase activity"/>
    <property type="evidence" value="ECO:0007669"/>
    <property type="project" value="InterPro"/>
</dbReference>
<dbReference type="PIRSF" id="PIRSF036428">
    <property type="entry name" value="CobL"/>
    <property type="match status" value="1"/>
</dbReference>
<feature type="compositionally biased region" description="Low complexity" evidence="6">
    <location>
        <begin position="65"/>
        <end position="100"/>
    </location>
</feature>
<keyword evidence="3" id="KW-0489">Methyltransferase</keyword>
<feature type="region of interest" description="Disordered" evidence="6">
    <location>
        <begin position="49"/>
        <end position="100"/>
    </location>
</feature>
<dbReference type="InterPro" id="IPR014776">
    <property type="entry name" value="4pyrrole_Mease_sub2"/>
</dbReference>
<dbReference type="InterPro" id="IPR012818">
    <property type="entry name" value="CbiE"/>
</dbReference>
<dbReference type="InterPro" id="IPR006365">
    <property type="entry name" value="Cbl_synth_CobL"/>
</dbReference>
<dbReference type="Gene3D" id="3.40.1010.10">
    <property type="entry name" value="Cobalt-precorrin-4 Transmethylase, Domain 1"/>
    <property type="match status" value="1"/>
</dbReference>
<dbReference type="PANTHER" id="PTHR43182:SF1">
    <property type="entry name" value="COBALT-PRECORRIN-7 C(5)-METHYLTRANSFERASE"/>
    <property type="match status" value="1"/>
</dbReference>
<dbReference type="PANTHER" id="PTHR43182">
    <property type="entry name" value="COBALT-PRECORRIN-6B C(15)-METHYLTRANSFERASE (DECARBOXYLATING)"/>
    <property type="match status" value="1"/>
</dbReference>
<organism evidence="8 9">
    <name type="scientific">Winogradskya consettensis</name>
    <dbReference type="NCBI Taxonomy" id="113560"/>
    <lineage>
        <taxon>Bacteria</taxon>
        <taxon>Bacillati</taxon>
        <taxon>Actinomycetota</taxon>
        <taxon>Actinomycetes</taxon>
        <taxon>Micromonosporales</taxon>
        <taxon>Micromonosporaceae</taxon>
        <taxon>Winogradskya</taxon>
    </lineage>
</organism>
<dbReference type="GO" id="GO:0009236">
    <property type="term" value="P:cobalamin biosynthetic process"/>
    <property type="evidence" value="ECO:0007669"/>
    <property type="project" value="UniProtKB-KW"/>
</dbReference>
<dbReference type="InterPro" id="IPR000878">
    <property type="entry name" value="4pyrrol_Mease"/>
</dbReference>